<evidence type="ECO:0000256" key="6">
    <source>
        <dbReference type="ARBA" id="ARBA00012483"/>
    </source>
</evidence>
<feature type="domain" description="B box-type" evidence="21">
    <location>
        <begin position="267"/>
        <end position="308"/>
    </location>
</feature>
<dbReference type="InterPro" id="IPR003877">
    <property type="entry name" value="SPRY_dom"/>
</dbReference>
<evidence type="ECO:0000259" key="20">
    <source>
        <dbReference type="PROSITE" id="PS50089"/>
    </source>
</evidence>
<comment type="pathway">
    <text evidence="4">Protein modification; protein ubiquitination.</text>
</comment>
<evidence type="ECO:0000256" key="3">
    <source>
        <dbReference type="ARBA" id="ARBA00004496"/>
    </source>
</evidence>
<dbReference type="AlphaFoldDB" id="A0A8B9E241"/>
<comment type="catalytic activity">
    <reaction evidence="1">
        <text>S-ubiquitinyl-[E2 ubiquitin-conjugating enzyme]-L-cysteine + [acceptor protein]-L-lysine = [E2 ubiquitin-conjugating enzyme]-L-cysteine + N(6)-ubiquitinyl-[acceptor protein]-L-lysine.</text>
        <dbReference type="EC" id="2.3.2.27"/>
    </reaction>
</comment>
<dbReference type="InterPro" id="IPR000315">
    <property type="entry name" value="Znf_B-box"/>
</dbReference>
<feature type="domain" description="RING-type" evidence="20">
    <location>
        <begin position="25"/>
        <end position="63"/>
    </location>
</feature>
<dbReference type="SMART" id="SM00184">
    <property type="entry name" value="RING"/>
    <property type="match status" value="1"/>
</dbReference>
<evidence type="ECO:0000256" key="4">
    <source>
        <dbReference type="ARBA" id="ARBA00004906"/>
    </source>
</evidence>
<evidence type="ECO:0000256" key="10">
    <source>
        <dbReference type="ARBA" id="ARBA00022723"/>
    </source>
</evidence>
<keyword evidence="13" id="KW-0862">Zinc</keyword>
<dbReference type="SUPFAM" id="SSF57845">
    <property type="entry name" value="B-box zinc-binding domain"/>
    <property type="match status" value="1"/>
</dbReference>
<evidence type="ECO:0000256" key="12">
    <source>
        <dbReference type="ARBA" id="ARBA00022786"/>
    </source>
</evidence>
<evidence type="ECO:0000256" key="8">
    <source>
        <dbReference type="ARBA" id="ARBA00022553"/>
    </source>
</evidence>
<dbReference type="OrthoDB" id="1630758at2759"/>
<keyword evidence="11 17" id="KW-0863">Zinc-finger</keyword>
<feature type="region of interest" description="Disordered" evidence="19">
    <location>
        <begin position="170"/>
        <end position="193"/>
    </location>
</feature>
<comment type="similarity">
    <text evidence="5">Belongs to the TRIM/RBCC family.</text>
</comment>
<evidence type="ECO:0000256" key="11">
    <source>
        <dbReference type="ARBA" id="ARBA00022771"/>
    </source>
</evidence>
<keyword evidence="8" id="KW-0597">Phosphoprotein</keyword>
<evidence type="ECO:0000256" key="7">
    <source>
        <dbReference type="ARBA" id="ARBA00022490"/>
    </source>
</evidence>
<dbReference type="PROSITE" id="PS50188">
    <property type="entry name" value="B302_SPRY"/>
    <property type="match status" value="1"/>
</dbReference>
<dbReference type="Pfam" id="PF00622">
    <property type="entry name" value="SPRY"/>
    <property type="match status" value="1"/>
</dbReference>
<protein>
    <recommendedName>
        <fullName evidence="6">RING-type E3 ubiquitin transferase</fullName>
        <ecNumber evidence="6">2.3.2.27</ecNumber>
    </recommendedName>
</protein>
<dbReference type="InterPro" id="IPR001870">
    <property type="entry name" value="B30.2/SPRY"/>
</dbReference>
<dbReference type="InterPro" id="IPR001841">
    <property type="entry name" value="Znf_RING"/>
</dbReference>
<evidence type="ECO:0000256" key="9">
    <source>
        <dbReference type="ARBA" id="ARBA00022679"/>
    </source>
</evidence>
<evidence type="ECO:0000313" key="23">
    <source>
        <dbReference type="Ensembl" id="ENSACDP00005015446.1"/>
    </source>
</evidence>
<keyword evidence="16" id="KW-0539">Nucleus</keyword>
<evidence type="ECO:0000259" key="21">
    <source>
        <dbReference type="PROSITE" id="PS50119"/>
    </source>
</evidence>
<evidence type="ECO:0000256" key="14">
    <source>
        <dbReference type="ARBA" id="ARBA00022843"/>
    </source>
</evidence>
<dbReference type="PROSITE" id="PS50089">
    <property type="entry name" value="ZF_RING_2"/>
    <property type="match status" value="1"/>
</dbReference>
<dbReference type="Pfam" id="PF13765">
    <property type="entry name" value="PRY"/>
    <property type="match status" value="1"/>
</dbReference>
<dbReference type="InterPro" id="IPR013320">
    <property type="entry name" value="ConA-like_dom_sf"/>
</dbReference>
<dbReference type="InterPro" id="IPR050143">
    <property type="entry name" value="TRIM/RBCC"/>
</dbReference>
<keyword evidence="7" id="KW-0963">Cytoplasm</keyword>
<dbReference type="PRINTS" id="PR01407">
    <property type="entry name" value="BUTYPHLNCDUF"/>
</dbReference>
<dbReference type="SMART" id="SM00589">
    <property type="entry name" value="PRY"/>
    <property type="match status" value="1"/>
</dbReference>
<reference evidence="23" key="1">
    <citation type="submission" date="2025-08" db="UniProtKB">
        <authorList>
            <consortium name="Ensembl"/>
        </authorList>
    </citation>
    <scope>IDENTIFICATION</scope>
</reference>
<dbReference type="Proteomes" id="UP000694521">
    <property type="component" value="Unplaced"/>
</dbReference>
<dbReference type="GO" id="GO:0005737">
    <property type="term" value="C:cytoplasm"/>
    <property type="evidence" value="ECO:0007669"/>
    <property type="project" value="UniProtKB-SubCell"/>
</dbReference>
<evidence type="ECO:0000313" key="24">
    <source>
        <dbReference type="Proteomes" id="UP000694521"/>
    </source>
</evidence>
<evidence type="ECO:0000256" key="17">
    <source>
        <dbReference type="PROSITE-ProRule" id="PRU00024"/>
    </source>
</evidence>
<name>A0A8B9E241_ANSCY</name>
<dbReference type="Gene3D" id="3.30.40.10">
    <property type="entry name" value="Zinc/RING finger domain, C3HC4 (zinc finger)"/>
    <property type="match status" value="1"/>
</dbReference>
<feature type="compositionally biased region" description="Acidic residues" evidence="19">
    <location>
        <begin position="86"/>
        <end position="147"/>
    </location>
</feature>
<dbReference type="Pfam" id="PF15227">
    <property type="entry name" value="zf-C3HC4_4"/>
    <property type="match status" value="1"/>
</dbReference>
<dbReference type="FunFam" id="2.60.120.920:FF:000025">
    <property type="entry name" value="E3 ubiquitin-protein ligase TRIM41 isoform X1"/>
    <property type="match status" value="1"/>
</dbReference>
<dbReference type="GeneID" id="106049755"/>
<dbReference type="GO" id="GO:0005634">
    <property type="term" value="C:nucleus"/>
    <property type="evidence" value="ECO:0007669"/>
    <property type="project" value="UniProtKB-SubCell"/>
</dbReference>
<dbReference type="CDD" id="cd19760">
    <property type="entry name" value="Bbox2_TRIM4-like"/>
    <property type="match status" value="1"/>
</dbReference>
<dbReference type="InterPro" id="IPR006574">
    <property type="entry name" value="PRY"/>
</dbReference>
<organism evidence="23 24">
    <name type="scientific">Anser cygnoides</name>
    <name type="common">Swan goose</name>
    <dbReference type="NCBI Taxonomy" id="8845"/>
    <lineage>
        <taxon>Eukaryota</taxon>
        <taxon>Metazoa</taxon>
        <taxon>Chordata</taxon>
        <taxon>Craniata</taxon>
        <taxon>Vertebrata</taxon>
        <taxon>Euteleostomi</taxon>
        <taxon>Archelosauria</taxon>
        <taxon>Archosauria</taxon>
        <taxon>Dinosauria</taxon>
        <taxon>Saurischia</taxon>
        <taxon>Theropoda</taxon>
        <taxon>Coelurosauria</taxon>
        <taxon>Aves</taxon>
        <taxon>Neognathae</taxon>
        <taxon>Galloanserae</taxon>
        <taxon>Anseriformes</taxon>
        <taxon>Anatidae</taxon>
        <taxon>Anserinae</taxon>
        <taxon>Anser</taxon>
    </lineage>
</organism>
<keyword evidence="14" id="KW-0832">Ubl conjugation</keyword>
<proteinExistence type="inferred from homology"/>
<dbReference type="PROSITE" id="PS00518">
    <property type="entry name" value="ZF_RING_1"/>
    <property type="match status" value="1"/>
</dbReference>
<sequence>MAVVGDGGTGGRLNPVETLQEEAICAICLDYFVEPVSIGCGHNFCRVCISQLWGGEAEYEAAPGAAAVAAGGGGAVGLDDVLDEELEDEEDELDDDDELEVEQEEEEEEEEEEEDGGGGAEEEEEDMWSEEEDDAELWEEPVEEDIWDGGVGGELYFGDEDYDEDVMEEDVEEEEEEVEEEEEEVQTPPPPVLAARPRRLQTFTCPQCRKTFFQRNFRPNLQLANMVQIIRQLHPHPQRLAPPAAGPSASGAAAGGPGVLVAAGGQGPPNLCEKHQEPLKLFCEVDEQAICVVCRESRSHKHHSVVPLEEVVQDYKNKLQSHLEPLKKKLDAVLKQKSNEEEKIAELRDKMKLEIKEFESDFELLHQFLIGEQVLLLHQLEERYESLLVRQSSNISQLEERSAALSRLIAEAEDKSKQDGLQLLKDIKGTFIRCENIKFQEPEMVPVDVGKKYRNYFLQDVVMRKMEKVFSKVPQADITLDPDTAHPRLSLSLDRRSVKLGERCKDLPDNPKRFDSDYCVLGSQGFTAGRHYWEVEVGGRRGWAVGAARETARRKEKAVGPHQKREIWCVGTNGKKYQALTATEQTALSPSERPRRFGVYLDYERGQLCFYNAESMTHIHTFNASFHERIFPFFRVLAKGTRIKICA</sequence>
<dbReference type="SMART" id="SM00336">
    <property type="entry name" value="BBOX"/>
    <property type="match status" value="1"/>
</dbReference>
<feature type="region of interest" description="Disordered" evidence="19">
    <location>
        <begin position="86"/>
        <end position="151"/>
    </location>
</feature>
<dbReference type="InterPro" id="IPR043136">
    <property type="entry name" value="B30.2/SPRY_sf"/>
</dbReference>
<evidence type="ECO:0000259" key="22">
    <source>
        <dbReference type="PROSITE" id="PS50188"/>
    </source>
</evidence>
<feature type="coiled-coil region" evidence="18">
    <location>
        <begin position="323"/>
        <end position="357"/>
    </location>
</feature>
<reference evidence="23" key="2">
    <citation type="submission" date="2025-09" db="UniProtKB">
        <authorList>
            <consortium name="Ensembl"/>
        </authorList>
    </citation>
    <scope>IDENTIFICATION</scope>
</reference>
<dbReference type="InterPro" id="IPR003879">
    <property type="entry name" value="Butyrophylin_SPRY"/>
</dbReference>
<keyword evidence="24" id="KW-1185">Reference proteome</keyword>
<dbReference type="InterPro" id="IPR013083">
    <property type="entry name" value="Znf_RING/FYVE/PHD"/>
</dbReference>
<dbReference type="KEGG" id="acyg:106049755"/>
<dbReference type="Pfam" id="PF00643">
    <property type="entry name" value="zf-B_box"/>
    <property type="match status" value="1"/>
</dbReference>
<dbReference type="SUPFAM" id="SSF49899">
    <property type="entry name" value="Concanavalin A-like lectins/glucanases"/>
    <property type="match status" value="1"/>
</dbReference>
<dbReference type="Ensembl" id="ENSACDT00005018589.1">
    <property type="protein sequence ID" value="ENSACDP00005015446.1"/>
    <property type="gene ID" value="ENSACDG00005011301.1"/>
</dbReference>
<dbReference type="PROSITE" id="PS50119">
    <property type="entry name" value="ZF_BBOX"/>
    <property type="match status" value="1"/>
</dbReference>
<evidence type="ECO:0000256" key="18">
    <source>
        <dbReference type="SAM" id="Coils"/>
    </source>
</evidence>
<keyword evidence="15 18" id="KW-0175">Coiled coil</keyword>
<evidence type="ECO:0000256" key="15">
    <source>
        <dbReference type="ARBA" id="ARBA00023054"/>
    </source>
</evidence>
<dbReference type="GO" id="GO:0061630">
    <property type="term" value="F:ubiquitin protein ligase activity"/>
    <property type="evidence" value="ECO:0007669"/>
    <property type="project" value="UniProtKB-EC"/>
</dbReference>
<evidence type="ECO:0000256" key="5">
    <source>
        <dbReference type="ARBA" id="ARBA00008518"/>
    </source>
</evidence>
<comment type="subcellular location">
    <subcellularLocation>
        <location evidence="3">Cytoplasm</location>
    </subcellularLocation>
    <subcellularLocation>
        <location evidence="2">Nucleus</location>
    </subcellularLocation>
</comment>
<feature type="compositionally biased region" description="Acidic residues" evidence="19">
    <location>
        <begin position="170"/>
        <end position="185"/>
    </location>
</feature>
<dbReference type="SUPFAM" id="SSF57850">
    <property type="entry name" value="RING/U-box"/>
    <property type="match status" value="2"/>
</dbReference>
<accession>A0A8B9E241</accession>
<feature type="domain" description="B30.2/SPRY" evidence="22">
    <location>
        <begin position="458"/>
        <end position="647"/>
    </location>
</feature>
<dbReference type="PANTHER" id="PTHR24103">
    <property type="entry name" value="E3 UBIQUITIN-PROTEIN LIGASE TRIM"/>
    <property type="match status" value="1"/>
</dbReference>
<dbReference type="Gene3D" id="2.60.120.920">
    <property type="match status" value="1"/>
</dbReference>
<keyword evidence="12" id="KW-0833">Ubl conjugation pathway</keyword>
<dbReference type="InterPro" id="IPR017907">
    <property type="entry name" value="Znf_RING_CS"/>
</dbReference>
<evidence type="ECO:0000256" key="1">
    <source>
        <dbReference type="ARBA" id="ARBA00000900"/>
    </source>
</evidence>
<dbReference type="RefSeq" id="XP_047911333.1">
    <property type="nucleotide sequence ID" value="XM_048055376.2"/>
</dbReference>
<dbReference type="GO" id="GO:0008270">
    <property type="term" value="F:zinc ion binding"/>
    <property type="evidence" value="ECO:0007669"/>
    <property type="project" value="UniProtKB-KW"/>
</dbReference>
<feature type="coiled-coil region" evidence="18">
    <location>
        <begin position="381"/>
        <end position="415"/>
    </location>
</feature>
<evidence type="ECO:0000256" key="19">
    <source>
        <dbReference type="SAM" id="MobiDB-lite"/>
    </source>
</evidence>
<evidence type="ECO:0000256" key="13">
    <source>
        <dbReference type="ARBA" id="ARBA00022833"/>
    </source>
</evidence>
<evidence type="ECO:0000256" key="2">
    <source>
        <dbReference type="ARBA" id="ARBA00004123"/>
    </source>
</evidence>
<gene>
    <name evidence="23" type="primary">LOC106049755</name>
</gene>
<evidence type="ECO:0000256" key="16">
    <source>
        <dbReference type="ARBA" id="ARBA00023242"/>
    </source>
</evidence>
<dbReference type="EC" id="2.3.2.27" evidence="6"/>
<keyword evidence="10" id="KW-0479">Metal-binding</keyword>
<dbReference type="SMART" id="SM00449">
    <property type="entry name" value="SPRY"/>
    <property type="match status" value="1"/>
</dbReference>
<dbReference type="Gene3D" id="3.30.160.60">
    <property type="entry name" value="Classic Zinc Finger"/>
    <property type="match status" value="1"/>
</dbReference>
<keyword evidence="9" id="KW-0808">Transferase</keyword>